<accession>A0A397TGV1</accession>
<dbReference type="Proteomes" id="UP000265703">
    <property type="component" value="Unassembled WGS sequence"/>
</dbReference>
<comment type="similarity">
    <text evidence="1">Belongs to the OBAP family.</text>
</comment>
<dbReference type="AlphaFoldDB" id="A0A397TGV1"/>
<comment type="caution">
    <text evidence="2">The sequence shown here is derived from an EMBL/GenBank/DDBJ whole genome shotgun (WGS) entry which is preliminary data.</text>
</comment>
<reference evidence="2 3" key="1">
    <citation type="submission" date="2018-06" db="EMBL/GenBank/DDBJ databases">
        <title>Comparative genomics reveals the genomic features of Rhizophagus irregularis, R. cerebriforme, R. diaphanum and Gigaspora rosea, and their symbiotic lifestyle signature.</title>
        <authorList>
            <person name="Morin E."/>
            <person name="San Clemente H."/>
            <person name="Chen E.C.H."/>
            <person name="De La Providencia I."/>
            <person name="Hainaut M."/>
            <person name="Kuo A."/>
            <person name="Kohler A."/>
            <person name="Murat C."/>
            <person name="Tang N."/>
            <person name="Roy S."/>
            <person name="Loubradou J."/>
            <person name="Henrissat B."/>
            <person name="Grigoriev I.V."/>
            <person name="Corradi N."/>
            <person name="Roux C."/>
            <person name="Martin F.M."/>
        </authorList>
    </citation>
    <scope>NUCLEOTIDE SEQUENCE [LARGE SCALE GENOMIC DNA]</scope>
    <source>
        <strain evidence="2 3">DAOM 227022</strain>
    </source>
</reference>
<dbReference type="PANTHER" id="PTHR31360">
    <property type="match status" value="1"/>
</dbReference>
<evidence type="ECO:0000256" key="1">
    <source>
        <dbReference type="ARBA" id="ARBA00009740"/>
    </source>
</evidence>
<dbReference type="PANTHER" id="PTHR31360:SF0">
    <property type="entry name" value="OIL BODY-ASSOCIATED PROTEIN 1B"/>
    <property type="match status" value="1"/>
</dbReference>
<name>A0A397TGV1_9GLOM</name>
<organism evidence="2 3">
    <name type="scientific">Glomus cerebriforme</name>
    <dbReference type="NCBI Taxonomy" id="658196"/>
    <lineage>
        <taxon>Eukaryota</taxon>
        <taxon>Fungi</taxon>
        <taxon>Fungi incertae sedis</taxon>
        <taxon>Mucoromycota</taxon>
        <taxon>Glomeromycotina</taxon>
        <taxon>Glomeromycetes</taxon>
        <taxon>Glomerales</taxon>
        <taxon>Glomeraceae</taxon>
        <taxon>Glomus</taxon>
    </lineage>
</organism>
<sequence>MVQNFDPIKNFHEHVCGFHFYSHDMNRQVEAHHYCSHLNPDVRQCVIYDSDKSDARLIGVEYIISAKLFQTLPEEEKKYWHSHVYEIKSGMLILPTGSLVPTVAVDKVEETALEELIKTWHFWQVDAGHPLPYGPPQLMMAFVDDNQLSQSALDDRDKRYNVSTAYKRQVREVIHPKYSRDVGADHWVTRDDGKAYQVEMRLVEQKKIDKK</sequence>
<dbReference type="EMBL" id="QKYT01000033">
    <property type="protein sequence ID" value="RIA97152.1"/>
    <property type="molecule type" value="Genomic_DNA"/>
</dbReference>
<dbReference type="InterPro" id="IPR010686">
    <property type="entry name" value="OBAP-like"/>
</dbReference>
<evidence type="ECO:0000313" key="3">
    <source>
        <dbReference type="Proteomes" id="UP000265703"/>
    </source>
</evidence>
<dbReference type="OrthoDB" id="1901244at2759"/>
<evidence type="ECO:0000313" key="2">
    <source>
        <dbReference type="EMBL" id="RIA97152.1"/>
    </source>
</evidence>
<proteinExistence type="inferred from homology"/>
<protein>
    <submittedName>
        <fullName evidence="2">Embryo-specific protein</fullName>
    </submittedName>
</protein>
<dbReference type="STRING" id="658196.A0A397TGV1"/>
<gene>
    <name evidence="2" type="ORF">C1645_752958</name>
</gene>
<dbReference type="Pfam" id="PF06884">
    <property type="entry name" value="DUF1264"/>
    <property type="match status" value="1"/>
</dbReference>
<keyword evidence="3" id="KW-1185">Reference proteome</keyword>